<dbReference type="EMBL" id="LFYR01000216">
    <property type="protein sequence ID" value="KMZ75035.1"/>
    <property type="molecule type" value="Genomic_DNA"/>
</dbReference>
<accession>A0A0K9Q3J9</accession>
<organism evidence="2 3">
    <name type="scientific">Zostera marina</name>
    <name type="common">Eelgrass</name>
    <dbReference type="NCBI Taxonomy" id="29655"/>
    <lineage>
        <taxon>Eukaryota</taxon>
        <taxon>Viridiplantae</taxon>
        <taxon>Streptophyta</taxon>
        <taxon>Embryophyta</taxon>
        <taxon>Tracheophyta</taxon>
        <taxon>Spermatophyta</taxon>
        <taxon>Magnoliopsida</taxon>
        <taxon>Liliopsida</taxon>
        <taxon>Zosteraceae</taxon>
        <taxon>Zostera</taxon>
    </lineage>
</organism>
<comment type="caution">
    <text evidence="2">The sequence shown here is derived from an EMBL/GenBank/DDBJ whole genome shotgun (WGS) entry which is preliminary data.</text>
</comment>
<reference evidence="3" key="1">
    <citation type="journal article" date="2016" name="Nature">
        <title>The genome of the seagrass Zostera marina reveals angiosperm adaptation to the sea.</title>
        <authorList>
            <person name="Olsen J.L."/>
            <person name="Rouze P."/>
            <person name="Verhelst B."/>
            <person name="Lin Y.-C."/>
            <person name="Bayer T."/>
            <person name="Collen J."/>
            <person name="Dattolo E."/>
            <person name="De Paoli E."/>
            <person name="Dittami S."/>
            <person name="Maumus F."/>
            <person name="Michel G."/>
            <person name="Kersting A."/>
            <person name="Lauritano C."/>
            <person name="Lohaus R."/>
            <person name="Toepel M."/>
            <person name="Tonon T."/>
            <person name="Vanneste K."/>
            <person name="Amirebrahimi M."/>
            <person name="Brakel J."/>
            <person name="Bostroem C."/>
            <person name="Chovatia M."/>
            <person name="Grimwood J."/>
            <person name="Jenkins J.W."/>
            <person name="Jueterbock A."/>
            <person name="Mraz A."/>
            <person name="Stam W.T."/>
            <person name="Tice H."/>
            <person name="Bornberg-Bauer E."/>
            <person name="Green P.J."/>
            <person name="Pearson G.A."/>
            <person name="Procaccini G."/>
            <person name="Duarte C.M."/>
            <person name="Schmutz J."/>
            <person name="Reusch T.B.H."/>
            <person name="Van de Peer Y."/>
        </authorList>
    </citation>
    <scope>NUCLEOTIDE SEQUENCE [LARGE SCALE GENOMIC DNA]</scope>
    <source>
        <strain evidence="3">cv. Finnish</strain>
    </source>
</reference>
<keyword evidence="3" id="KW-1185">Reference proteome</keyword>
<evidence type="ECO:0000256" key="1">
    <source>
        <dbReference type="SAM" id="MobiDB-lite"/>
    </source>
</evidence>
<feature type="region of interest" description="Disordered" evidence="1">
    <location>
        <begin position="104"/>
        <end position="127"/>
    </location>
</feature>
<protein>
    <submittedName>
        <fullName evidence="2">Uncharacterized protein</fullName>
    </submittedName>
</protein>
<dbReference type="AlphaFoldDB" id="A0A0K9Q3J9"/>
<evidence type="ECO:0000313" key="2">
    <source>
        <dbReference type="EMBL" id="KMZ75035.1"/>
    </source>
</evidence>
<evidence type="ECO:0000313" key="3">
    <source>
        <dbReference type="Proteomes" id="UP000036987"/>
    </source>
</evidence>
<proteinExistence type="predicted"/>
<sequence length="127" mass="14654">MGWTLKELEEIDDKHPQSFHNLYYLALKRREEMGEAMELDDEVKIDPTSDDYAWVDSLFVDPEDQDEEPQAPSSISIKIENNSNNVFDDALSTKISDNIPEEKSLLPTKMEKMPNFNEEASCSIERP</sequence>
<name>A0A0K9Q3J9_ZOSMR</name>
<dbReference type="Proteomes" id="UP000036987">
    <property type="component" value="Unassembled WGS sequence"/>
</dbReference>
<gene>
    <name evidence="2" type="ORF">ZOSMA_11G00570</name>
</gene>